<dbReference type="PANTHER" id="PTHR30329">
    <property type="entry name" value="STATOR ELEMENT OF FLAGELLAR MOTOR COMPLEX"/>
    <property type="match status" value="1"/>
</dbReference>
<dbReference type="Gene3D" id="3.30.1330.60">
    <property type="entry name" value="OmpA-like domain"/>
    <property type="match status" value="1"/>
</dbReference>
<dbReference type="PROSITE" id="PS51123">
    <property type="entry name" value="OMPA_2"/>
    <property type="match status" value="1"/>
</dbReference>
<keyword evidence="2" id="KW-0472">Membrane</keyword>
<dbReference type="EMBL" id="MLJW01000217">
    <property type="protein sequence ID" value="OIQ92988.1"/>
    <property type="molecule type" value="Genomic_DNA"/>
</dbReference>
<evidence type="ECO:0000256" key="1">
    <source>
        <dbReference type="ARBA" id="ARBA00004442"/>
    </source>
</evidence>
<dbReference type="PRINTS" id="PR01021">
    <property type="entry name" value="OMPADOMAIN"/>
</dbReference>
<dbReference type="SUPFAM" id="SSF103088">
    <property type="entry name" value="OmpA-like"/>
    <property type="match status" value="1"/>
</dbReference>
<name>A0A1J5RLL3_9ZZZZ</name>
<evidence type="ECO:0000313" key="5">
    <source>
        <dbReference type="EMBL" id="OIQ92988.1"/>
    </source>
</evidence>
<reference evidence="5" key="1">
    <citation type="submission" date="2016-10" db="EMBL/GenBank/DDBJ databases">
        <title>Sequence of Gallionella enrichment culture.</title>
        <authorList>
            <person name="Poehlein A."/>
            <person name="Muehling M."/>
            <person name="Daniel R."/>
        </authorList>
    </citation>
    <scope>NUCLEOTIDE SEQUENCE</scope>
</reference>
<dbReference type="InterPro" id="IPR036737">
    <property type="entry name" value="OmpA-like_sf"/>
</dbReference>
<proteinExistence type="predicted"/>
<dbReference type="PANTHER" id="PTHR30329:SF21">
    <property type="entry name" value="LIPOPROTEIN YIAD-RELATED"/>
    <property type="match status" value="1"/>
</dbReference>
<evidence type="ECO:0000256" key="3">
    <source>
        <dbReference type="ARBA" id="ARBA00023237"/>
    </source>
</evidence>
<keyword evidence="3" id="KW-0998">Cell outer membrane</keyword>
<feature type="domain" description="OmpA-like" evidence="4">
    <location>
        <begin position="75"/>
        <end position="194"/>
    </location>
</feature>
<dbReference type="InterPro" id="IPR006664">
    <property type="entry name" value="OMP_bac"/>
</dbReference>
<accession>A0A1J5RLL3</accession>
<sequence>MVMARGVIRGLFGVCALGLAGCATLPPPAAGNSQSAVAGPAAVPFAARPARPHADAAEGGIGTAKDDAASGPINEVVPPLDYAHNVYFPLGSHALDSEAMAALKRHARRLNGNARLVVTLIGHTDDLGSREYNDALCLKRAKAVEQALLALGVSSRQIRIASRYGYEKSPTEPCRTEACRRALRKVELRYLELHYPPN</sequence>
<keyword evidence="5" id="KW-0449">Lipoprotein</keyword>
<organism evidence="5">
    <name type="scientific">mine drainage metagenome</name>
    <dbReference type="NCBI Taxonomy" id="410659"/>
    <lineage>
        <taxon>unclassified sequences</taxon>
        <taxon>metagenomes</taxon>
        <taxon>ecological metagenomes</taxon>
    </lineage>
</organism>
<protein>
    <submittedName>
        <fullName evidence="5">Peptidoglycan-associated lipoprotein</fullName>
    </submittedName>
</protein>
<evidence type="ECO:0000259" key="4">
    <source>
        <dbReference type="PROSITE" id="PS51123"/>
    </source>
</evidence>
<dbReference type="AlphaFoldDB" id="A0A1J5RLL3"/>
<dbReference type="InterPro" id="IPR006665">
    <property type="entry name" value="OmpA-like"/>
</dbReference>
<dbReference type="GO" id="GO:0009279">
    <property type="term" value="C:cell outer membrane"/>
    <property type="evidence" value="ECO:0007669"/>
    <property type="project" value="UniProtKB-SubCell"/>
</dbReference>
<gene>
    <name evidence="5" type="primary">pal_11</name>
    <name evidence="5" type="ORF">GALL_250380</name>
</gene>
<dbReference type="CDD" id="cd07185">
    <property type="entry name" value="OmpA_C-like"/>
    <property type="match status" value="1"/>
</dbReference>
<dbReference type="PROSITE" id="PS51257">
    <property type="entry name" value="PROKAR_LIPOPROTEIN"/>
    <property type="match status" value="1"/>
</dbReference>
<evidence type="ECO:0000256" key="2">
    <source>
        <dbReference type="ARBA" id="ARBA00023136"/>
    </source>
</evidence>
<comment type="caution">
    <text evidence="5">The sequence shown here is derived from an EMBL/GenBank/DDBJ whole genome shotgun (WGS) entry which is preliminary data.</text>
</comment>
<dbReference type="InterPro" id="IPR050330">
    <property type="entry name" value="Bact_OuterMem_StrucFunc"/>
</dbReference>
<comment type="subcellular location">
    <subcellularLocation>
        <location evidence="1">Cell outer membrane</location>
    </subcellularLocation>
</comment>
<dbReference type="Pfam" id="PF00691">
    <property type="entry name" value="OmpA"/>
    <property type="match status" value="1"/>
</dbReference>